<dbReference type="Pfam" id="PF00453">
    <property type="entry name" value="Ribosomal_L20"/>
    <property type="match status" value="1"/>
</dbReference>
<dbReference type="GO" id="GO:1990904">
    <property type="term" value="C:ribonucleoprotein complex"/>
    <property type="evidence" value="ECO:0007669"/>
    <property type="project" value="UniProtKB-KW"/>
</dbReference>
<evidence type="ECO:0000256" key="3">
    <source>
        <dbReference type="ARBA" id="ARBA00022884"/>
    </source>
</evidence>
<evidence type="ECO:0000256" key="7">
    <source>
        <dbReference type="HAMAP-Rule" id="MF_00382"/>
    </source>
</evidence>
<evidence type="ECO:0000256" key="6">
    <source>
        <dbReference type="ARBA" id="ARBA00035295"/>
    </source>
</evidence>
<comment type="function">
    <text evidence="7">Binds directly to 23S ribosomal RNA and is necessary for the in vitro assembly process of the 50S ribosomal subunit. It is not involved in the protein synthesizing functions of that subunit.</text>
</comment>
<dbReference type="PANTHER" id="PTHR10986">
    <property type="entry name" value="39S RIBOSOMAL PROTEIN L20"/>
    <property type="match status" value="1"/>
</dbReference>
<keyword evidence="2 7" id="KW-0699">rRNA-binding</keyword>
<dbReference type="PRINTS" id="PR00062">
    <property type="entry name" value="RIBOSOMALL20"/>
</dbReference>
<dbReference type="InterPro" id="IPR035566">
    <property type="entry name" value="Ribosomal_protein_bL20_C"/>
</dbReference>
<keyword evidence="3 7" id="KW-0694">RNA-binding</keyword>
<evidence type="ECO:0000256" key="8">
    <source>
        <dbReference type="RuleBase" id="RU000561"/>
    </source>
</evidence>
<dbReference type="GO" id="GO:0019843">
    <property type="term" value="F:rRNA binding"/>
    <property type="evidence" value="ECO:0007669"/>
    <property type="project" value="UniProtKB-UniRule"/>
</dbReference>
<dbReference type="SUPFAM" id="SSF74731">
    <property type="entry name" value="Ribosomal protein L20"/>
    <property type="match status" value="1"/>
</dbReference>
<name>A0A0G3VQX8_9EUGL</name>
<dbReference type="NCBIfam" id="TIGR01032">
    <property type="entry name" value="rplT_bact"/>
    <property type="match status" value="1"/>
</dbReference>
<evidence type="ECO:0000256" key="5">
    <source>
        <dbReference type="ARBA" id="ARBA00023274"/>
    </source>
</evidence>
<comment type="similarity">
    <text evidence="1 7 8">Belongs to the bacterial ribosomal protein bL20 family.</text>
</comment>
<dbReference type="CDD" id="cd07026">
    <property type="entry name" value="Ribosomal_L20"/>
    <property type="match status" value="1"/>
</dbReference>
<keyword evidence="9" id="KW-0150">Chloroplast</keyword>
<sequence length="116" mass="13735">MIRIKSGKITRKRHQKIIKLSKSFRGSQSKLFKTSNQRVIKSLKNSYADRKKKKSFYKNLWVNRINIFCKLNYINYSKTKDVLKHKKILLNSKIISNLCIFDSTATKRLLVTNKNI</sequence>
<keyword evidence="5 7" id="KW-0687">Ribonucleoprotein</keyword>
<geneLocation type="chloroplast" evidence="9"/>
<evidence type="ECO:0000256" key="1">
    <source>
        <dbReference type="ARBA" id="ARBA00007698"/>
    </source>
</evidence>
<dbReference type="GeneID" id="24571476"/>
<gene>
    <name evidence="7 9" type="primary">rpl20</name>
</gene>
<organism evidence="9">
    <name type="scientific">Trachelomonas volvocina</name>
    <dbReference type="NCBI Taxonomy" id="103340"/>
    <lineage>
        <taxon>Eukaryota</taxon>
        <taxon>Discoba</taxon>
        <taxon>Euglenozoa</taxon>
        <taxon>Euglenida</taxon>
        <taxon>Spirocuta</taxon>
        <taxon>Euglenophyceae</taxon>
        <taxon>Euglenales</taxon>
        <taxon>Euglenaceae</taxon>
        <taxon>Trachelomonas</taxon>
    </lineage>
</organism>
<dbReference type="Gene3D" id="6.10.160.10">
    <property type="match status" value="1"/>
</dbReference>
<dbReference type="GO" id="GO:0000027">
    <property type="term" value="P:ribosomal large subunit assembly"/>
    <property type="evidence" value="ECO:0007669"/>
    <property type="project" value="UniProtKB-UniRule"/>
</dbReference>
<evidence type="ECO:0000313" key="9">
    <source>
        <dbReference type="EMBL" id="AKL82447.1"/>
    </source>
</evidence>
<dbReference type="GO" id="GO:0006412">
    <property type="term" value="P:translation"/>
    <property type="evidence" value="ECO:0007669"/>
    <property type="project" value="InterPro"/>
</dbReference>
<comment type="subcellular location">
    <subcellularLocation>
        <location evidence="7">Plastid</location>
        <location evidence="7">Chloroplast</location>
    </subcellularLocation>
</comment>
<dbReference type="InterPro" id="IPR005813">
    <property type="entry name" value="Ribosomal_bL20"/>
</dbReference>
<dbReference type="PROSITE" id="PS00937">
    <property type="entry name" value="RIBOSOMAL_L20"/>
    <property type="match status" value="1"/>
</dbReference>
<dbReference type="Gene3D" id="1.10.1900.20">
    <property type="entry name" value="Ribosomal protein L20"/>
    <property type="match status" value="1"/>
</dbReference>
<dbReference type="AlphaFoldDB" id="A0A0G3VQX8"/>
<dbReference type="HAMAP" id="MF_00382">
    <property type="entry name" value="Ribosomal_bL20"/>
    <property type="match status" value="1"/>
</dbReference>
<dbReference type="RefSeq" id="YP_009145534.1">
    <property type="nucleotide sequence ID" value="NC_027288.1"/>
</dbReference>
<proteinExistence type="inferred from homology"/>
<evidence type="ECO:0000256" key="2">
    <source>
        <dbReference type="ARBA" id="ARBA00022730"/>
    </source>
</evidence>
<reference evidence="9" key="1">
    <citation type="journal article" date="2015" name="J. Eukaryot. Microbiol.">
        <title>Chloroplast Genome Evolution in the Euglenaceae.</title>
        <authorList>
            <person name="Bennett M.S."/>
            <person name="Triemer R.E."/>
        </authorList>
    </citation>
    <scope>NUCLEOTIDE SEQUENCE</scope>
    <source>
        <strain evidence="9">UTEX 1327</strain>
    </source>
</reference>
<protein>
    <recommendedName>
        <fullName evidence="6 7">Large ribosomal subunit protein bL20c</fullName>
    </recommendedName>
</protein>
<keyword evidence="9" id="KW-0934">Plastid</keyword>
<dbReference type="EMBL" id="KP686077">
    <property type="protein sequence ID" value="AKL82447.1"/>
    <property type="molecule type" value="Genomic_DNA"/>
</dbReference>
<dbReference type="GO" id="GO:0003735">
    <property type="term" value="F:structural constituent of ribosome"/>
    <property type="evidence" value="ECO:0007669"/>
    <property type="project" value="InterPro"/>
</dbReference>
<dbReference type="GO" id="GO:0009507">
    <property type="term" value="C:chloroplast"/>
    <property type="evidence" value="ECO:0007669"/>
    <property type="project" value="UniProtKB-SubCell"/>
</dbReference>
<evidence type="ECO:0000256" key="4">
    <source>
        <dbReference type="ARBA" id="ARBA00022980"/>
    </source>
</evidence>
<dbReference type="GO" id="GO:0005840">
    <property type="term" value="C:ribosome"/>
    <property type="evidence" value="ECO:0007669"/>
    <property type="project" value="UniProtKB-KW"/>
</dbReference>
<keyword evidence="4 7" id="KW-0689">Ribosomal protein</keyword>
<accession>A0A0G3VQX8</accession>
<dbReference type="InterPro" id="IPR049946">
    <property type="entry name" value="RIBOSOMAL_L20_CS"/>
</dbReference>